<dbReference type="EMBL" id="JAHRIO010090223">
    <property type="protein sequence ID" value="MEQ2187534.1"/>
    <property type="molecule type" value="Genomic_DNA"/>
</dbReference>
<name>A0ABV0PVI5_9TELE</name>
<evidence type="ECO:0000256" key="1">
    <source>
        <dbReference type="SAM" id="MobiDB-lite"/>
    </source>
</evidence>
<accession>A0ABV0PVI5</accession>
<feature type="region of interest" description="Disordered" evidence="1">
    <location>
        <begin position="73"/>
        <end position="96"/>
    </location>
</feature>
<gene>
    <name evidence="2" type="ORF">GOODEAATRI_005704</name>
</gene>
<organism evidence="2 3">
    <name type="scientific">Goodea atripinnis</name>
    <dbReference type="NCBI Taxonomy" id="208336"/>
    <lineage>
        <taxon>Eukaryota</taxon>
        <taxon>Metazoa</taxon>
        <taxon>Chordata</taxon>
        <taxon>Craniata</taxon>
        <taxon>Vertebrata</taxon>
        <taxon>Euteleostomi</taxon>
        <taxon>Actinopterygii</taxon>
        <taxon>Neopterygii</taxon>
        <taxon>Teleostei</taxon>
        <taxon>Neoteleostei</taxon>
        <taxon>Acanthomorphata</taxon>
        <taxon>Ovalentaria</taxon>
        <taxon>Atherinomorphae</taxon>
        <taxon>Cyprinodontiformes</taxon>
        <taxon>Goodeidae</taxon>
        <taxon>Goodea</taxon>
    </lineage>
</organism>
<reference evidence="2 3" key="1">
    <citation type="submission" date="2021-06" db="EMBL/GenBank/DDBJ databases">
        <authorList>
            <person name="Palmer J.M."/>
        </authorList>
    </citation>
    <scope>NUCLEOTIDE SEQUENCE [LARGE SCALE GENOMIC DNA]</scope>
    <source>
        <strain evidence="2 3">GA_2019</strain>
        <tissue evidence="2">Muscle</tissue>
    </source>
</reference>
<evidence type="ECO:0008006" key="4">
    <source>
        <dbReference type="Google" id="ProtNLM"/>
    </source>
</evidence>
<sequence>MSGVELVDQCVAMSPSRPRNKRNKRWYIRLLSYFLDVTFVNKWYQYLMSRLEKMNPIIFKASLAHALINAGSLQQSKRGRPSGTPPAAKGKTVTKVPSEVRFSTGNHWPKPFQVKNVNRCDVACT</sequence>
<comment type="caution">
    <text evidence="2">The sequence shown here is derived from an EMBL/GenBank/DDBJ whole genome shotgun (WGS) entry which is preliminary data.</text>
</comment>
<dbReference type="PANTHER" id="PTHR47272">
    <property type="entry name" value="DDE_TNP_1_7 DOMAIN-CONTAINING PROTEIN"/>
    <property type="match status" value="1"/>
</dbReference>
<evidence type="ECO:0000313" key="3">
    <source>
        <dbReference type="Proteomes" id="UP001476798"/>
    </source>
</evidence>
<keyword evidence="3" id="KW-1185">Reference proteome</keyword>
<dbReference type="Proteomes" id="UP001476798">
    <property type="component" value="Unassembled WGS sequence"/>
</dbReference>
<protein>
    <recommendedName>
        <fullName evidence="4">PiggyBac transposable element-derived protein domain-containing protein</fullName>
    </recommendedName>
</protein>
<proteinExistence type="predicted"/>
<evidence type="ECO:0000313" key="2">
    <source>
        <dbReference type="EMBL" id="MEQ2187534.1"/>
    </source>
</evidence>